<dbReference type="InterPro" id="IPR017907">
    <property type="entry name" value="Znf_RING_CS"/>
</dbReference>
<dbReference type="Gene3D" id="3.30.40.10">
    <property type="entry name" value="Zinc/RING finger domain, C3HC4 (zinc finger)"/>
    <property type="match status" value="1"/>
</dbReference>
<evidence type="ECO:0000313" key="7">
    <source>
        <dbReference type="Proteomes" id="UP000887566"/>
    </source>
</evidence>
<dbReference type="PANTHER" id="PTHR47156">
    <property type="entry name" value="PROTEIN CBG20824"/>
    <property type="match status" value="1"/>
</dbReference>
<sequence length="438" mass="49091">MSDRLSLSNIAICGICFEHYDSNNVIPKQLTCGHSLCSACATQIAEDKNYVQCPDCRQQTSLRASGHLPTNYGLLGVIDQLKSKRSESNSAQNYCTECQGKYKPDKLRHCATCFKDGDAKSQICAECLVKNHNGHEHFSWEALKNERDTLLTEFKNHSKAVEEIVSAFGERNRSIADTLSFIQQELYLHTSVVIDDAISQVEGNALNDVINRQLLNELSCRVTDARQVAERLKDNFTAFCELLIGALEQFQAASLIGESDIDHSDVTYQNSASQVLEPSQNVKLQETQKDARYGSFHHMSSLNIQDSHEEENEEILRMSPLQPTETENLARPEQAQNSNHQQQQPTTFIEQLSVAIVERQRRNEFETEGDQPSHTLSVEDKREQQMLPPLPMVRTASLLTSAVAAANEVTCSRCGQTIPLNSDSFHLLISHSVRNHNG</sequence>
<keyword evidence="1" id="KW-0479">Metal-binding</keyword>
<evidence type="ECO:0000313" key="8">
    <source>
        <dbReference type="WBParaSite" id="PSAMB.scaffold1253size33821.g11910.t1"/>
    </source>
</evidence>
<dbReference type="AlphaFoldDB" id="A0A914UTN5"/>
<keyword evidence="2 4" id="KW-0863">Zinc-finger</keyword>
<name>A0A914UTN5_9BILA</name>
<evidence type="ECO:0000256" key="2">
    <source>
        <dbReference type="ARBA" id="ARBA00022771"/>
    </source>
</evidence>
<feature type="domain" description="RING-type" evidence="6">
    <location>
        <begin position="13"/>
        <end position="57"/>
    </location>
</feature>
<dbReference type="Proteomes" id="UP000887566">
    <property type="component" value="Unplaced"/>
</dbReference>
<dbReference type="WBParaSite" id="PSAMB.scaffold1253size33821.g11910.t1">
    <property type="protein sequence ID" value="PSAMB.scaffold1253size33821.g11910.t1"/>
    <property type="gene ID" value="PSAMB.scaffold1253size33821.g11910"/>
</dbReference>
<evidence type="ECO:0000256" key="1">
    <source>
        <dbReference type="ARBA" id="ARBA00022723"/>
    </source>
</evidence>
<feature type="compositionally biased region" description="Low complexity" evidence="5">
    <location>
        <begin position="334"/>
        <end position="344"/>
    </location>
</feature>
<accession>A0A914UTN5</accession>
<dbReference type="Pfam" id="PF14634">
    <property type="entry name" value="zf-RING_5"/>
    <property type="match status" value="1"/>
</dbReference>
<dbReference type="PANTHER" id="PTHR47156:SF9">
    <property type="entry name" value="PROTEIN CBG26870"/>
    <property type="match status" value="1"/>
</dbReference>
<proteinExistence type="predicted"/>
<evidence type="ECO:0000256" key="5">
    <source>
        <dbReference type="SAM" id="MobiDB-lite"/>
    </source>
</evidence>
<evidence type="ECO:0000256" key="3">
    <source>
        <dbReference type="ARBA" id="ARBA00022833"/>
    </source>
</evidence>
<feature type="region of interest" description="Disordered" evidence="5">
    <location>
        <begin position="324"/>
        <end position="346"/>
    </location>
</feature>
<dbReference type="GO" id="GO:0008270">
    <property type="term" value="F:zinc ion binding"/>
    <property type="evidence" value="ECO:0007669"/>
    <property type="project" value="UniProtKB-KW"/>
</dbReference>
<reference evidence="8" key="1">
    <citation type="submission" date="2022-11" db="UniProtKB">
        <authorList>
            <consortium name="WormBaseParasite"/>
        </authorList>
    </citation>
    <scope>IDENTIFICATION</scope>
</reference>
<dbReference type="PROSITE" id="PS50089">
    <property type="entry name" value="ZF_RING_2"/>
    <property type="match status" value="1"/>
</dbReference>
<dbReference type="SUPFAM" id="SSF57850">
    <property type="entry name" value="RING/U-box"/>
    <property type="match status" value="1"/>
</dbReference>
<dbReference type="InterPro" id="IPR013083">
    <property type="entry name" value="Znf_RING/FYVE/PHD"/>
</dbReference>
<dbReference type="InterPro" id="IPR052667">
    <property type="entry name" value="E3_ubiquitin-ligase_RING"/>
</dbReference>
<dbReference type="PROSITE" id="PS00518">
    <property type="entry name" value="ZF_RING_1"/>
    <property type="match status" value="1"/>
</dbReference>
<dbReference type="SMART" id="SM00184">
    <property type="entry name" value="RING"/>
    <property type="match status" value="1"/>
</dbReference>
<organism evidence="7 8">
    <name type="scientific">Plectus sambesii</name>
    <dbReference type="NCBI Taxonomy" id="2011161"/>
    <lineage>
        <taxon>Eukaryota</taxon>
        <taxon>Metazoa</taxon>
        <taxon>Ecdysozoa</taxon>
        <taxon>Nematoda</taxon>
        <taxon>Chromadorea</taxon>
        <taxon>Plectida</taxon>
        <taxon>Plectina</taxon>
        <taxon>Plectoidea</taxon>
        <taxon>Plectidae</taxon>
        <taxon>Plectus</taxon>
    </lineage>
</organism>
<keyword evidence="7" id="KW-1185">Reference proteome</keyword>
<evidence type="ECO:0000256" key="4">
    <source>
        <dbReference type="PROSITE-ProRule" id="PRU00175"/>
    </source>
</evidence>
<protein>
    <submittedName>
        <fullName evidence="8">RING-type domain-containing protein</fullName>
    </submittedName>
</protein>
<evidence type="ECO:0000259" key="6">
    <source>
        <dbReference type="PROSITE" id="PS50089"/>
    </source>
</evidence>
<feature type="region of interest" description="Disordered" evidence="5">
    <location>
        <begin position="363"/>
        <end position="384"/>
    </location>
</feature>
<dbReference type="InterPro" id="IPR001841">
    <property type="entry name" value="Znf_RING"/>
</dbReference>
<keyword evidence="3" id="KW-0862">Zinc</keyword>